<keyword evidence="3" id="KW-0547">Nucleotide-binding</keyword>
<evidence type="ECO:0000256" key="1">
    <source>
        <dbReference type="ARBA" id="ARBA00005417"/>
    </source>
</evidence>
<dbReference type="GO" id="GO:0055085">
    <property type="term" value="P:transmembrane transport"/>
    <property type="evidence" value="ECO:0007669"/>
    <property type="project" value="UniProtKB-ARBA"/>
</dbReference>
<comment type="caution">
    <text evidence="6">The sequence shown here is derived from an EMBL/GenBank/DDBJ whole genome shotgun (WGS) entry which is preliminary data.</text>
</comment>
<dbReference type="CDD" id="cd03257">
    <property type="entry name" value="ABC_NikE_OppD_transporters"/>
    <property type="match status" value="2"/>
</dbReference>
<dbReference type="EMBL" id="JACHDS010000001">
    <property type="protein sequence ID" value="MBB6172950.1"/>
    <property type="molecule type" value="Genomic_DNA"/>
</dbReference>
<dbReference type="GO" id="GO:0015833">
    <property type="term" value="P:peptide transport"/>
    <property type="evidence" value="ECO:0007669"/>
    <property type="project" value="InterPro"/>
</dbReference>
<dbReference type="InterPro" id="IPR027417">
    <property type="entry name" value="P-loop_NTPase"/>
</dbReference>
<dbReference type="GO" id="GO:0016887">
    <property type="term" value="F:ATP hydrolysis activity"/>
    <property type="evidence" value="ECO:0007669"/>
    <property type="project" value="InterPro"/>
</dbReference>
<dbReference type="SUPFAM" id="SSF52540">
    <property type="entry name" value="P-loop containing nucleoside triphosphate hydrolases"/>
    <property type="match status" value="2"/>
</dbReference>
<keyword evidence="4 6" id="KW-0067">ATP-binding</keyword>
<evidence type="ECO:0000256" key="4">
    <source>
        <dbReference type="ARBA" id="ARBA00022840"/>
    </source>
</evidence>
<evidence type="ECO:0000313" key="6">
    <source>
        <dbReference type="EMBL" id="MBB6172950.1"/>
    </source>
</evidence>
<dbReference type="AlphaFoldDB" id="A0A7W9YJ69"/>
<reference evidence="6 7" key="1">
    <citation type="submission" date="2020-08" db="EMBL/GenBank/DDBJ databases">
        <title>Sequencing the genomes of 1000 actinobacteria strains.</title>
        <authorList>
            <person name="Klenk H.-P."/>
        </authorList>
    </citation>
    <scope>NUCLEOTIDE SEQUENCE [LARGE SCALE GENOMIC DNA]</scope>
    <source>
        <strain evidence="6 7">DSM 46659</strain>
    </source>
</reference>
<dbReference type="PANTHER" id="PTHR43776">
    <property type="entry name" value="TRANSPORT ATP-BINDING PROTEIN"/>
    <property type="match status" value="1"/>
</dbReference>
<comment type="similarity">
    <text evidence="1">Belongs to the ABC transporter superfamily.</text>
</comment>
<dbReference type="InterPro" id="IPR017871">
    <property type="entry name" value="ABC_transporter-like_CS"/>
</dbReference>
<dbReference type="RefSeq" id="WP_184076169.1">
    <property type="nucleotide sequence ID" value="NZ_JACHDS010000001.1"/>
</dbReference>
<dbReference type="Proteomes" id="UP000546642">
    <property type="component" value="Unassembled WGS sequence"/>
</dbReference>
<dbReference type="InterPro" id="IPR003593">
    <property type="entry name" value="AAA+_ATPase"/>
</dbReference>
<dbReference type="InterPro" id="IPR003439">
    <property type="entry name" value="ABC_transporter-like_ATP-bd"/>
</dbReference>
<dbReference type="PANTHER" id="PTHR43776:SF7">
    <property type="entry name" value="D,D-DIPEPTIDE TRANSPORT ATP-BINDING PROTEIN DDPF-RELATED"/>
    <property type="match status" value="1"/>
</dbReference>
<name>A0A7W9YJ69_9ACTN</name>
<feature type="domain" description="ABC transporter" evidence="5">
    <location>
        <begin position="20"/>
        <end position="267"/>
    </location>
</feature>
<evidence type="ECO:0000256" key="3">
    <source>
        <dbReference type="ARBA" id="ARBA00022741"/>
    </source>
</evidence>
<evidence type="ECO:0000259" key="5">
    <source>
        <dbReference type="PROSITE" id="PS50893"/>
    </source>
</evidence>
<organism evidence="6 7">
    <name type="scientific">Nocardiopsis mwathae</name>
    <dbReference type="NCBI Taxonomy" id="1472723"/>
    <lineage>
        <taxon>Bacteria</taxon>
        <taxon>Bacillati</taxon>
        <taxon>Actinomycetota</taxon>
        <taxon>Actinomycetes</taxon>
        <taxon>Streptosporangiales</taxon>
        <taxon>Nocardiopsidaceae</taxon>
        <taxon>Nocardiopsis</taxon>
    </lineage>
</organism>
<dbReference type="GO" id="GO:0005524">
    <property type="term" value="F:ATP binding"/>
    <property type="evidence" value="ECO:0007669"/>
    <property type="project" value="UniProtKB-KW"/>
</dbReference>
<evidence type="ECO:0000256" key="2">
    <source>
        <dbReference type="ARBA" id="ARBA00022448"/>
    </source>
</evidence>
<dbReference type="PROSITE" id="PS00211">
    <property type="entry name" value="ABC_TRANSPORTER_1"/>
    <property type="match status" value="2"/>
</dbReference>
<dbReference type="InterPro" id="IPR050319">
    <property type="entry name" value="ABC_transp_ATP-bind"/>
</dbReference>
<dbReference type="PROSITE" id="PS50893">
    <property type="entry name" value="ABC_TRANSPORTER_2"/>
    <property type="match status" value="2"/>
</dbReference>
<keyword evidence="2" id="KW-0813">Transport</keyword>
<dbReference type="Pfam" id="PF08352">
    <property type="entry name" value="oligo_HPY"/>
    <property type="match status" value="2"/>
</dbReference>
<dbReference type="InterPro" id="IPR013563">
    <property type="entry name" value="Oligopep_ABC_C"/>
</dbReference>
<evidence type="ECO:0000313" key="7">
    <source>
        <dbReference type="Proteomes" id="UP000546642"/>
    </source>
</evidence>
<dbReference type="Gene3D" id="3.40.50.300">
    <property type="entry name" value="P-loop containing nucleotide triphosphate hydrolases"/>
    <property type="match status" value="2"/>
</dbReference>
<gene>
    <name evidence="6" type="ORF">HNR23_003010</name>
</gene>
<protein>
    <submittedName>
        <fullName evidence="6">Peptide/nickel transport system ATP-binding protein</fullName>
    </submittedName>
</protein>
<accession>A0A7W9YJ69</accession>
<feature type="domain" description="ABC transporter" evidence="5">
    <location>
        <begin position="294"/>
        <end position="531"/>
    </location>
</feature>
<sequence length="548" mass="58987">MTAPSAKPAGAAKPAADIALDVQGLTVIGRPSDVEIISDITLRVRRGEILGLVGESGSGKTTLGLSLLAHCKRATEVVRGDITVSGTSLVGRTPTEIQRLRGRKVAYIPQSPASALNPALRLRTQLGEALHNWDEAAMPAMDRVREVLREVVLPDDDAFLARYPHQLSGGQQQRVAIAMAFVGRPDLIVLDEPTTGLDVTTQSHVVETIRQMTRDYGTAGVYISHDMAVVAELADDIAVMYRGDVVERGRAAEVFADPRHPYTRKLLRAVPRMKTDGHTADASGTADLSDAPLLHVRNLQASYGRTVVLEGIDLDVMPGQCVALLGESGSGKTTLSRAIAGLHHQFTGNVTFDGDELPPSSYRRTPEQRRRVQYIFQNPYEALNPRKRVRDLILGPVTHLQGKVADPDAAVADALRRAALPAAYGDRFPEQLSGGERQRVSIARAIATGPDMLVCDEITSALDVSVQAEIVQLLRGLQDDGLSLLFVTHDIALVSNIAQQVAVLNKGRIVEYGPVGEVVSAPQHDYTRALIADTPVFGDAAAERRAIA</sequence>
<dbReference type="Pfam" id="PF00005">
    <property type="entry name" value="ABC_tran"/>
    <property type="match status" value="2"/>
</dbReference>
<keyword evidence="7" id="KW-1185">Reference proteome</keyword>
<proteinExistence type="inferred from homology"/>
<dbReference type="SMART" id="SM00382">
    <property type="entry name" value="AAA"/>
    <property type="match status" value="2"/>
</dbReference>